<evidence type="ECO:0000256" key="7">
    <source>
        <dbReference type="RuleBase" id="RU365065"/>
    </source>
</evidence>
<dbReference type="Pfam" id="PF06963">
    <property type="entry name" value="FPN1"/>
    <property type="match status" value="1"/>
</dbReference>
<feature type="transmembrane region" description="Helical" evidence="7">
    <location>
        <begin position="75"/>
        <end position="97"/>
    </location>
</feature>
<evidence type="ECO:0000256" key="4">
    <source>
        <dbReference type="ARBA" id="ARBA00022692"/>
    </source>
</evidence>
<gene>
    <name evidence="9" type="ORF">QCA50_006899</name>
</gene>
<proteinExistence type="inferred from homology"/>
<evidence type="ECO:0000256" key="2">
    <source>
        <dbReference type="ARBA" id="ARBA00006279"/>
    </source>
</evidence>
<keyword evidence="10" id="KW-1185">Reference proteome</keyword>
<dbReference type="AlphaFoldDB" id="A0AAW0GG85"/>
<keyword evidence="7" id="KW-0406">Ion transport</keyword>
<evidence type="ECO:0000256" key="8">
    <source>
        <dbReference type="SAM" id="MobiDB-lite"/>
    </source>
</evidence>
<comment type="caution">
    <text evidence="9">The sequence shown here is derived from an EMBL/GenBank/DDBJ whole genome shotgun (WGS) entry which is preliminary data.</text>
</comment>
<feature type="transmembrane region" description="Helical" evidence="7">
    <location>
        <begin position="430"/>
        <end position="449"/>
    </location>
</feature>
<keyword evidence="6 7" id="KW-0472">Membrane</keyword>
<dbReference type="PANTHER" id="PTHR11660:SF57">
    <property type="entry name" value="SOLUTE CARRIER FAMILY 40 MEMBER"/>
    <property type="match status" value="1"/>
</dbReference>
<name>A0AAW0GG85_9APHY</name>
<evidence type="ECO:0000313" key="9">
    <source>
        <dbReference type="EMBL" id="KAK7690244.1"/>
    </source>
</evidence>
<dbReference type="InterPro" id="IPR036259">
    <property type="entry name" value="MFS_trans_sf"/>
</dbReference>
<feature type="region of interest" description="Disordered" evidence="8">
    <location>
        <begin position="217"/>
        <end position="237"/>
    </location>
</feature>
<dbReference type="GO" id="GO:0005381">
    <property type="term" value="F:iron ion transmembrane transporter activity"/>
    <property type="evidence" value="ECO:0007669"/>
    <property type="project" value="UniProtKB-UniRule"/>
</dbReference>
<feature type="transmembrane region" description="Helical" evidence="7">
    <location>
        <begin position="165"/>
        <end position="189"/>
    </location>
</feature>
<comment type="similarity">
    <text evidence="2 7">Belongs to the ferroportin (FP) (TC 2.A.100) family. SLC40A subfamily.</text>
</comment>
<dbReference type="PANTHER" id="PTHR11660">
    <property type="entry name" value="SOLUTE CARRIER FAMILY 40 MEMBER"/>
    <property type="match status" value="1"/>
</dbReference>
<comment type="subcellular location">
    <subcellularLocation>
        <location evidence="1 7">Membrane</location>
        <topology evidence="1 7">Multi-pass membrane protein</topology>
    </subcellularLocation>
</comment>
<reference evidence="9 10" key="1">
    <citation type="submission" date="2022-09" db="EMBL/GenBank/DDBJ databases">
        <authorList>
            <person name="Palmer J.M."/>
        </authorList>
    </citation>
    <scope>NUCLEOTIDE SEQUENCE [LARGE SCALE GENOMIC DNA]</scope>
    <source>
        <strain evidence="9 10">DSM 7382</strain>
    </source>
</reference>
<dbReference type="InterPro" id="IPR009716">
    <property type="entry name" value="Ferroportin-1"/>
</dbReference>
<dbReference type="GO" id="GO:0016020">
    <property type="term" value="C:membrane"/>
    <property type="evidence" value="ECO:0007669"/>
    <property type="project" value="UniProtKB-SubCell"/>
</dbReference>
<evidence type="ECO:0000256" key="5">
    <source>
        <dbReference type="ARBA" id="ARBA00022989"/>
    </source>
</evidence>
<feature type="transmembrane region" description="Helical" evidence="7">
    <location>
        <begin position="21"/>
        <end position="39"/>
    </location>
</feature>
<dbReference type="CDD" id="cd17480">
    <property type="entry name" value="MFS_SLC40A1_like"/>
    <property type="match status" value="1"/>
</dbReference>
<feature type="transmembrane region" description="Helical" evidence="7">
    <location>
        <begin position="303"/>
        <end position="325"/>
    </location>
</feature>
<keyword evidence="5 7" id="KW-1133">Transmembrane helix</keyword>
<keyword evidence="4 7" id="KW-0812">Transmembrane</keyword>
<comment type="caution">
    <text evidence="7">Lacks conserved residue(s) required for the propagation of feature annotation.</text>
</comment>
<comment type="function">
    <text evidence="7">May be involved in iron transport and iron homeostasis.</text>
</comment>
<accession>A0AAW0GG85</accession>
<protein>
    <recommendedName>
        <fullName evidence="7">Solute carrier family 40 member</fullName>
    </recommendedName>
</protein>
<sequence length="494" mass="54482">MPLSQSVAHRYLYLSHFLSTWNSRAFEFGAVLFISSAFPGSLLPTSVYALARALSAILFAPFVGKYIDTHDRLHVVRLSILSQRLAVAVSCVIIYLLLVEQTWSATVRWSCLAAISLLACAEKLSSVMNLVSVERDWVVVVSNGNDDILSGLNAQMRRIDLVCKLVGPLAIALVAGYSTTIALFATLGINITSPFIEYYTIAKVYFGIPDLQRSRALADEQPEESGPSEQDALLPPQDELSSPAPQTYWKNIQAYVRSPVFLPSLATSFLYFTVLNFSGQMVTYLLTLPPISGTLFSYNSATIGLLRTLSVVFEVGATFLCPILISRVGPIRAGLWAINEQLLSLVIGTSLFLYYLKNGSSSIAALPLVFAVIPSRMGLWSFDLSVQLQIQQIVPRSQMGSFSAMETALQNTFELLSYASTIVWSRPDQFQYPVVMSCCAVACAAILYARYVRQRRGHLLHLGPCMDIKMDEICNSDEQSEDRSRSPSLSGHYP</sequence>
<evidence type="ECO:0000256" key="1">
    <source>
        <dbReference type="ARBA" id="ARBA00004141"/>
    </source>
</evidence>
<evidence type="ECO:0000313" key="10">
    <source>
        <dbReference type="Proteomes" id="UP001385951"/>
    </source>
</evidence>
<dbReference type="SUPFAM" id="SSF103473">
    <property type="entry name" value="MFS general substrate transporter"/>
    <property type="match status" value="1"/>
</dbReference>
<dbReference type="Proteomes" id="UP001385951">
    <property type="component" value="Unassembled WGS sequence"/>
</dbReference>
<organism evidence="9 10">
    <name type="scientific">Cerrena zonata</name>
    <dbReference type="NCBI Taxonomy" id="2478898"/>
    <lineage>
        <taxon>Eukaryota</taxon>
        <taxon>Fungi</taxon>
        <taxon>Dikarya</taxon>
        <taxon>Basidiomycota</taxon>
        <taxon>Agaricomycotina</taxon>
        <taxon>Agaricomycetes</taxon>
        <taxon>Polyporales</taxon>
        <taxon>Cerrenaceae</taxon>
        <taxon>Cerrena</taxon>
    </lineage>
</organism>
<evidence type="ECO:0000256" key="6">
    <source>
        <dbReference type="ARBA" id="ARBA00023136"/>
    </source>
</evidence>
<keyword evidence="3 7" id="KW-0813">Transport</keyword>
<evidence type="ECO:0000256" key="3">
    <source>
        <dbReference type="ARBA" id="ARBA00022448"/>
    </source>
</evidence>
<dbReference type="EMBL" id="JASBNA010000007">
    <property type="protein sequence ID" value="KAK7690244.1"/>
    <property type="molecule type" value="Genomic_DNA"/>
</dbReference>